<comment type="caution">
    <text evidence="1">The sequence shown here is derived from an EMBL/GenBank/DDBJ whole genome shotgun (WGS) entry which is preliminary data.</text>
</comment>
<reference evidence="1" key="1">
    <citation type="submission" date="2021-02" db="EMBL/GenBank/DDBJ databases">
        <authorList>
            <person name="Dougan E. K."/>
            <person name="Rhodes N."/>
            <person name="Thang M."/>
            <person name="Chan C."/>
        </authorList>
    </citation>
    <scope>NUCLEOTIDE SEQUENCE</scope>
</reference>
<keyword evidence="2" id="KW-1185">Reference proteome</keyword>
<evidence type="ECO:0000313" key="2">
    <source>
        <dbReference type="Proteomes" id="UP000649617"/>
    </source>
</evidence>
<dbReference type="EMBL" id="CAJNIZ010006169">
    <property type="protein sequence ID" value="CAE7247691.1"/>
    <property type="molecule type" value="Genomic_DNA"/>
</dbReference>
<dbReference type="OrthoDB" id="405918at2759"/>
<dbReference type="AlphaFoldDB" id="A0A812LVB4"/>
<gene>
    <name evidence="1" type="ORF">SPIL2461_LOCUS4600</name>
</gene>
<evidence type="ECO:0000313" key="1">
    <source>
        <dbReference type="EMBL" id="CAE7247691.1"/>
    </source>
</evidence>
<organism evidence="1 2">
    <name type="scientific">Symbiodinium pilosum</name>
    <name type="common">Dinoflagellate</name>
    <dbReference type="NCBI Taxonomy" id="2952"/>
    <lineage>
        <taxon>Eukaryota</taxon>
        <taxon>Sar</taxon>
        <taxon>Alveolata</taxon>
        <taxon>Dinophyceae</taxon>
        <taxon>Suessiales</taxon>
        <taxon>Symbiodiniaceae</taxon>
        <taxon>Symbiodinium</taxon>
    </lineage>
</organism>
<feature type="non-terminal residue" evidence="1">
    <location>
        <position position="1"/>
    </location>
</feature>
<protein>
    <submittedName>
        <fullName evidence="1">Uncharacterized protein</fullName>
    </submittedName>
</protein>
<sequence length="238" mass="26963">LLLLWAQVLGCAVAVPGEDEHCALQLPVKQGDLPKVAIFLTTHWGKRHQSYVPCWDMATKTFPLLRNADLLLYTAKAVSEKDLRSFHFRNVSIKHYVNEGYQQGAMLANKEAFGYKGQRERWFEGYDWVVRLNPDTLLTQDEWILKAMQNKSLDAIFVRCAVGLRVHTDFFAVRPSEIDPAAMEKCTDVHRQAEDAFTCAVQNIIHSQRWVWLEGSRTYGGRVGGPQPTVPGSTQNSS</sequence>
<proteinExistence type="predicted"/>
<accession>A0A812LVB4</accession>
<dbReference type="Proteomes" id="UP000649617">
    <property type="component" value="Unassembled WGS sequence"/>
</dbReference>
<name>A0A812LVB4_SYMPI</name>